<dbReference type="EnsemblMetazoa" id="ASIC009964-RA">
    <property type="protein sequence ID" value="ASIC009964-PA"/>
    <property type="gene ID" value="ASIC009964"/>
</dbReference>
<reference evidence="2" key="2">
    <citation type="submission" date="2020-05" db="UniProtKB">
        <authorList>
            <consortium name="EnsemblMetazoa"/>
        </authorList>
    </citation>
    <scope>IDENTIFICATION</scope>
</reference>
<gene>
    <name evidence="1" type="ORF">ZHAS_00009964</name>
</gene>
<reference evidence="1 3" key="1">
    <citation type="journal article" date="2014" name="BMC Genomics">
        <title>Genome sequence of Anopheles sinensis provides insight into genetics basis of mosquito competence for malaria parasites.</title>
        <authorList>
            <person name="Zhou D."/>
            <person name="Zhang D."/>
            <person name="Ding G."/>
            <person name="Shi L."/>
            <person name="Hou Q."/>
            <person name="Ye Y."/>
            <person name="Xu Y."/>
            <person name="Zhou H."/>
            <person name="Xiong C."/>
            <person name="Li S."/>
            <person name="Yu J."/>
            <person name="Hong S."/>
            <person name="Yu X."/>
            <person name="Zou P."/>
            <person name="Chen C."/>
            <person name="Chang X."/>
            <person name="Wang W."/>
            <person name="Lv Y."/>
            <person name="Sun Y."/>
            <person name="Ma L."/>
            <person name="Shen B."/>
            <person name="Zhu C."/>
        </authorList>
    </citation>
    <scope>NUCLEOTIDE SEQUENCE [LARGE SCALE GENOMIC DNA]</scope>
</reference>
<dbReference type="VEuPathDB" id="VectorBase:ASIC009964"/>
<name>A0A084VWD8_ANOSI</name>
<sequence>MVDSETAMAVGTMWLGNGISPFGAGRLMRVGMVNRILSIAFSSSIGPLA</sequence>
<keyword evidence="3" id="KW-1185">Reference proteome</keyword>
<evidence type="ECO:0000313" key="3">
    <source>
        <dbReference type="Proteomes" id="UP000030765"/>
    </source>
</evidence>
<dbReference type="EMBL" id="KE525174">
    <property type="protein sequence ID" value="KFB42282.1"/>
    <property type="molecule type" value="Genomic_DNA"/>
</dbReference>
<organism evidence="1">
    <name type="scientific">Anopheles sinensis</name>
    <name type="common">Mosquito</name>
    <dbReference type="NCBI Taxonomy" id="74873"/>
    <lineage>
        <taxon>Eukaryota</taxon>
        <taxon>Metazoa</taxon>
        <taxon>Ecdysozoa</taxon>
        <taxon>Arthropoda</taxon>
        <taxon>Hexapoda</taxon>
        <taxon>Insecta</taxon>
        <taxon>Pterygota</taxon>
        <taxon>Neoptera</taxon>
        <taxon>Endopterygota</taxon>
        <taxon>Diptera</taxon>
        <taxon>Nematocera</taxon>
        <taxon>Culicoidea</taxon>
        <taxon>Culicidae</taxon>
        <taxon>Anophelinae</taxon>
        <taxon>Anopheles</taxon>
    </lineage>
</organism>
<proteinExistence type="predicted"/>
<dbReference type="AlphaFoldDB" id="A0A084VWD8"/>
<dbReference type="EMBL" id="ATLV01017579">
    <property type="status" value="NOT_ANNOTATED_CDS"/>
    <property type="molecule type" value="Genomic_DNA"/>
</dbReference>
<evidence type="ECO:0000313" key="2">
    <source>
        <dbReference type="EnsemblMetazoa" id="ASIC009964-PA"/>
    </source>
</evidence>
<protein>
    <submittedName>
        <fullName evidence="1 2">Endoribonuclease L-PSP</fullName>
    </submittedName>
</protein>
<accession>A0A084VWD8</accession>
<evidence type="ECO:0000313" key="1">
    <source>
        <dbReference type="EMBL" id="KFB42282.1"/>
    </source>
</evidence>
<dbReference type="Proteomes" id="UP000030765">
    <property type="component" value="Unassembled WGS sequence"/>
</dbReference>